<dbReference type="PANTHER" id="PTHR33908:SF11">
    <property type="entry name" value="MEMBRANE PROTEIN"/>
    <property type="match status" value="1"/>
</dbReference>
<keyword evidence="6 9" id="KW-1133">Transmembrane helix</keyword>
<evidence type="ECO:0000256" key="5">
    <source>
        <dbReference type="ARBA" id="ARBA00022692"/>
    </source>
</evidence>
<comment type="subcellular location">
    <subcellularLocation>
        <location evidence="1">Cell membrane</location>
        <topology evidence="1">Multi-pass membrane protein</topology>
    </subcellularLocation>
</comment>
<dbReference type="GO" id="GO:0005886">
    <property type="term" value="C:plasma membrane"/>
    <property type="evidence" value="ECO:0007669"/>
    <property type="project" value="UniProtKB-SubCell"/>
</dbReference>
<evidence type="ECO:0000256" key="7">
    <source>
        <dbReference type="ARBA" id="ARBA00023136"/>
    </source>
</evidence>
<keyword evidence="4" id="KW-0808">Transferase</keyword>
<evidence type="ECO:0000256" key="2">
    <source>
        <dbReference type="ARBA" id="ARBA00022475"/>
    </source>
</evidence>
<feature type="transmembrane region" description="Helical" evidence="9">
    <location>
        <begin position="324"/>
        <end position="345"/>
    </location>
</feature>
<feature type="transmembrane region" description="Helical" evidence="9">
    <location>
        <begin position="185"/>
        <end position="214"/>
    </location>
</feature>
<dbReference type="GO" id="GO:0009103">
    <property type="term" value="P:lipopolysaccharide biosynthetic process"/>
    <property type="evidence" value="ECO:0007669"/>
    <property type="project" value="UniProtKB-ARBA"/>
</dbReference>
<keyword evidence="7 9" id="KW-0472">Membrane</keyword>
<dbReference type="InterPro" id="IPR050297">
    <property type="entry name" value="LipidA_mod_glycosyltrf_83"/>
</dbReference>
<evidence type="ECO:0000313" key="10">
    <source>
        <dbReference type="EMBL" id="CAA9353276.1"/>
    </source>
</evidence>
<evidence type="ECO:0000256" key="9">
    <source>
        <dbReference type="SAM" id="Phobius"/>
    </source>
</evidence>
<organism evidence="10">
    <name type="scientific">uncultured Gemmatimonadota bacterium</name>
    <dbReference type="NCBI Taxonomy" id="203437"/>
    <lineage>
        <taxon>Bacteria</taxon>
        <taxon>Pseudomonadati</taxon>
        <taxon>Gemmatimonadota</taxon>
        <taxon>environmental samples</taxon>
    </lineage>
</organism>
<dbReference type="AlphaFoldDB" id="A0A6J4MA47"/>
<feature type="transmembrane region" description="Helical" evidence="9">
    <location>
        <begin position="31"/>
        <end position="49"/>
    </location>
</feature>
<feature type="transmembrane region" description="Helical" evidence="9">
    <location>
        <begin position="357"/>
        <end position="377"/>
    </location>
</feature>
<dbReference type="GO" id="GO:0016763">
    <property type="term" value="F:pentosyltransferase activity"/>
    <property type="evidence" value="ECO:0007669"/>
    <property type="project" value="TreeGrafter"/>
</dbReference>
<feature type="transmembrane region" description="Helical" evidence="9">
    <location>
        <begin position="226"/>
        <end position="245"/>
    </location>
</feature>
<name>A0A6J4MA47_9BACT</name>
<sequence length="555" mass="59809">MQSPPPVAAAPPAADPRTTAKRRGVDTRRTALLALLAVGVFLRLAQYAGDRSLWLDESLLASSILGRSVGGLLEPLDYGQTAPFGFLLLVKLATLLLGTSEYALRLVPFLAALAALALIIPVARRYVGRVALPVAVALFALAPYLLYYSAEVKQYSLDVLVSLVVLCLAADAADEARLTRRTALLLLGAGVAGVWLSQPAIFILAGTGLVLGLGAARAGDWGRARVLAGIGAAWLASFAGSYLVSRRGLADPEYMQAFWKSGFFPLLPSSAREQLWLPVSFARVFREPLGVMGGNSSGFTLPQVAAGMVAFAAGALWMRKARPARLALLGAPLLLVLLASALRLYPFGSTWSTGGRVLMFLIPTFVFLMAQGAEWLWGRFGKMAGVAAVALMLIPSALYAVRTVPHARAEVKPLLQYANEHRAPGDLLYVYYNGRPTLEYYAPRYGWHAGNTIHGVCSRFQPAAYLDDLARLRGRPRVWLLFVGGEGAEGFDERKLMISFLDHIGRRLDDRVSVGVSLYLYDLSAGNAKPGPLQLQIPSIRPTVELACRGPWGPR</sequence>
<feature type="transmembrane region" description="Helical" evidence="9">
    <location>
        <begin position="299"/>
        <end position="318"/>
    </location>
</feature>
<evidence type="ECO:0000256" key="8">
    <source>
        <dbReference type="SAM" id="MobiDB-lite"/>
    </source>
</evidence>
<evidence type="ECO:0000256" key="4">
    <source>
        <dbReference type="ARBA" id="ARBA00022679"/>
    </source>
</evidence>
<evidence type="ECO:0000256" key="1">
    <source>
        <dbReference type="ARBA" id="ARBA00004651"/>
    </source>
</evidence>
<keyword evidence="3" id="KW-0328">Glycosyltransferase</keyword>
<dbReference type="PANTHER" id="PTHR33908">
    <property type="entry name" value="MANNOSYLTRANSFERASE YKCB-RELATED"/>
    <property type="match status" value="1"/>
</dbReference>
<keyword evidence="5 9" id="KW-0812">Transmembrane</keyword>
<protein>
    <submittedName>
        <fullName evidence="10">Uncharacterized protein</fullName>
    </submittedName>
</protein>
<feature type="transmembrane region" description="Helical" evidence="9">
    <location>
        <begin position="383"/>
        <end position="401"/>
    </location>
</feature>
<reference evidence="10" key="1">
    <citation type="submission" date="2020-02" db="EMBL/GenBank/DDBJ databases">
        <authorList>
            <person name="Meier V. D."/>
        </authorList>
    </citation>
    <scope>NUCLEOTIDE SEQUENCE</scope>
    <source>
        <strain evidence="10">AVDCRST_MAG68</strain>
    </source>
</reference>
<proteinExistence type="predicted"/>
<accession>A0A6J4MA47</accession>
<feature type="region of interest" description="Disordered" evidence="8">
    <location>
        <begin position="1"/>
        <end position="21"/>
    </location>
</feature>
<keyword evidence="2" id="KW-1003">Cell membrane</keyword>
<dbReference type="EMBL" id="CADCTW010000178">
    <property type="protein sequence ID" value="CAA9353276.1"/>
    <property type="molecule type" value="Genomic_DNA"/>
</dbReference>
<evidence type="ECO:0000256" key="6">
    <source>
        <dbReference type="ARBA" id="ARBA00022989"/>
    </source>
</evidence>
<feature type="transmembrane region" description="Helical" evidence="9">
    <location>
        <begin position="130"/>
        <end position="149"/>
    </location>
</feature>
<gene>
    <name evidence="10" type="ORF">AVDCRST_MAG68-3764</name>
</gene>
<evidence type="ECO:0000256" key="3">
    <source>
        <dbReference type="ARBA" id="ARBA00022676"/>
    </source>
</evidence>
<feature type="transmembrane region" description="Helical" evidence="9">
    <location>
        <begin position="102"/>
        <end position="123"/>
    </location>
</feature>